<protein>
    <recommendedName>
        <fullName evidence="2">DNA polymerase III subunit delta'</fullName>
        <ecNumber evidence="1">2.7.7.7</ecNumber>
    </recommendedName>
</protein>
<dbReference type="GO" id="GO:0003677">
    <property type="term" value="F:DNA binding"/>
    <property type="evidence" value="ECO:0007669"/>
    <property type="project" value="InterPro"/>
</dbReference>
<organism evidence="9 10">
    <name type="scientific">Candidatus Sedimenticola endophacoides</name>
    <dbReference type="NCBI Taxonomy" id="2548426"/>
    <lineage>
        <taxon>Bacteria</taxon>
        <taxon>Pseudomonadati</taxon>
        <taxon>Pseudomonadota</taxon>
        <taxon>Gammaproteobacteria</taxon>
        <taxon>Chromatiales</taxon>
        <taxon>Sedimenticolaceae</taxon>
        <taxon>Sedimenticola</taxon>
    </lineage>
</organism>
<comment type="catalytic activity">
    <reaction evidence="7">
        <text>DNA(n) + a 2'-deoxyribonucleoside 5'-triphosphate = DNA(n+1) + diphosphate</text>
        <dbReference type="Rhea" id="RHEA:22508"/>
        <dbReference type="Rhea" id="RHEA-COMP:17339"/>
        <dbReference type="Rhea" id="RHEA-COMP:17340"/>
        <dbReference type="ChEBI" id="CHEBI:33019"/>
        <dbReference type="ChEBI" id="CHEBI:61560"/>
        <dbReference type="ChEBI" id="CHEBI:173112"/>
        <dbReference type="EC" id="2.7.7.7"/>
    </reaction>
</comment>
<dbReference type="EC" id="2.7.7.7" evidence="1"/>
<dbReference type="SUPFAM" id="SSF52540">
    <property type="entry name" value="P-loop containing nucleoside triphosphate hydrolases"/>
    <property type="match status" value="1"/>
</dbReference>
<dbReference type="NCBIfam" id="NF004310">
    <property type="entry name" value="PRK05707.1"/>
    <property type="match status" value="1"/>
</dbReference>
<keyword evidence="6" id="KW-0239">DNA-directed DNA polymerase</keyword>
<proteinExistence type="predicted"/>
<evidence type="ECO:0000313" key="10">
    <source>
        <dbReference type="Proteomes" id="UP000250928"/>
    </source>
</evidence>
<dbReference type="PANTHER" id="PTHR11669">
    <property type="entry name" value="REPLICATION FACTOR C / DNA POLYMERASE III GAMMA-TAU SUBUNIT"/>
    <property type="match status" value="1"/>
</dbReference>
<keyword evidence="5" id="KW-0235">DNA replication</keyword>
<evidence type="ECO:0000256" key="4">
    <source>
        <dbReference type="ARBA" id="ARBA00022695"/>
    </source>
</evidence>
<sequence>MRMETTMPQSMHYPWHQENRDKLWLTHQAGKLPHALLLSGARGLGKHPFAIRFAASLLCREPAADGVPCGTCQGCRLFRAGTHPDYRRIEPEAPGKAIRIDAIREFISREGLTSQAGRYKITIIEPADALNVAAANSLLKTLEEPVPHTLIILITAHPGRLPATIRSRCQHLKFAPPGRPQALQWLQEQGVADAGLLLDLTSGAPLQALGLADPDTLGLRLRMIEEFEGIFNGGMDPVEIAARWSRLDQPQTMQWLNGWIIDLIKLKISSGHQTLINSDQGERLTGLALRADLEMLYNLLDTVYEAIRTLGSQLNAQMVLESMLLDWSGCRQR</sequence>
<dbReference type="InterPro" id="IPR004622">
    <property type="entry name" value="DNA_pol_HolB"/>
</dbReference>
<dbReference type="AlphaFoldDB" id="A0A6N4E6K1"/>
<evidence type="ECO:0000256" key="1">
    <source>
        <dbReference type="ARBA" id="ARBA00012417"/>
    </source>
</evidence>
<evidence type="ECO:0000256" key="3">
    <source>
        <dbReference type="ARBA" id="ARBA00022679"/>
    </source>
</evidence>
<dbReference type="NCBIfam" id="TIGR00678">
    <property type="entry name" value="holB"/>
    <property type="match status" value="1"/>
</dbReference>
<evidence type="ECO:0000256" key="2">
    <source>
        <dbReference type="ARBA" id="ARBA00014363"/>
    </source>
</evidence>
<evidence type="ECO:0000313" key="9">
    <source>
        <dbReference type="EMBL" id="PUE05457.1"/>
    </source>
</evidence>
<evidence type="ECO:0000256" key="6">
    <source>
        <dbReference type="ARBA" id="ARBA00022932"/>
    </source>
</evidence>
<dbReference type="Gene3D" id="3.40.50.300">
    <property type="entry name" value="P-loop containing nucleotide triphosphate hydrolases"/>
    <property type="match status" value="1"/>
</dbReference>
<dbReference type="InterPro" id="IPR027417">
    <property type="entry name" value="P-loop_NTPase"/>
</dbReference>
<keyword evidence="3" id="KW-0808">Transferase</keyword>
<evidence type="ECO:0000256" key="5">
    <source>
        <dbReference type="ARBA" id="ARBA00022705"/>
    </source>
</evidence>
<dbReference type="PANTHER" id="PTHR11669:SF8">
    <property type="entry name" value="DNA POLYMERASE III SUBUNIT DELTA"/>
    <property type="match status" value="1"/>
</dbReference>
<reference evidence="9 10" key="1">
    <citation type="submission" date="2018-01" db="EMBL/GenBank/DDBJ databases">
        <title>Novel co-symbiosis in the lucinid bivalve Phacoides pectinatus.</title>
        <authorList>
            <person name="Lim S.J."/>
            <person name="Davis B.G."/>
            <person name="Gill D.E."/>
            <person name="Engel A.S."/>
            <person name="Anderson L.C."/>
            <person name="Campbell B.J."/>
        </authorList>
    </citation>
    <scope>NUCLEOTIDE SEQUENCE [LARGE SCALE GENOMIC DNA]</scope>
    <source>
        <strain evidence="9">N3_P5</strain>
    </source>
</reference>
<evidence type="ECO:0000259" key="8">
    <source>
        <dbReference type="Pfam" id="PF09115"/>
    </source>
</evidence>
<evidence type="ECO:0000256" key="7">
    <source>
        <dbReference type="ARBA" id="ARBA00049244"/>
    </source>
</evidence>
<dbReference type="GO" id="GO:0008408">
    <property type="term" value="F:3'-5' exonuclease activity"/>
    <property type="evidence" value="ECO:0007669"/>
    <property type="project" value="InterPro"/>
</dbReference>
<dbReference type="Proteomes" id="UP000250928">
    <property type="component" value="Unassembled WGS sequence"/>
</dbReference>
<gene>
    <name evidence="9" type="primary">holB</name>
    <name evidence="9" type="ORF">C3L24_01150</name>
</gene>
<name>A0A6N4E6K1_9GAMM</name>
<feature type="domain" description="DNA polymerase III delta subunit C-terminal" evidence="8">
    <location>
        <begin position="217"/>
        <end position="328"/>
    </location>
</feature>
<dbReference type="InterPro" id="IPR050238">
    <property type="entry name" value="DNA_Rep/Repair_Clamp_Loader"/>
</dbReference>
<dbReference type="Pfam" id="PF09115">
    <property type="entry name" value="DNApol3-delta_C"/>
    <property type="match status" value="1"/>
</dbReference>
<accession>A0A6N4E6K1</accession>
<dbReference type="Gene3D" id="1.20.272.10">
    <property type="match status" value="1"/>
</dbReference>
<keyword evidence="4" id="KW-0548">Nucleotidyltransferase</keyword>
<dbReference type="GO" id="GO:0009360">
    <property type="term" value="C:DNA polymerase III complex"/>
    <property type="evidence" value="ECO:0007669"/>
    <property type="project" value="InterPro"/>
</dbReference>
<dbReference type="GO" id="GO:0003887">
    <property type="term" value="F:DNA-directed DNA polymerase activity"/>
    <property type="evidence" value="ECO:0007669"/>
    <property type="project" value="UniProtKB-KW"/>
</dbReference>
<dbReference type="Pfam" id="PF13177">
    <property type="entry name" value="DNA_pol3_delta2"/>
    <property type="match status" value="1"/>
</dbReference>
<dbReference type="EMBL" id="PQCO01000076">
    <property type="protein sequence ID" value="PUE05457.1"/>
    <property type="molecule type" value="Genomic_DNA"/>
</dbReference>
<dbReference type="GO" id="GO:0006261">
    <property type="term" value="P:DNA-templated DNA replication"/>
    <property type="evidence" value="ECO:0007669"/>
    <property type="project" value="TreeGrafter"/>
</dbReference>
<dbReference type="InterPro" id="IPR015199">
    <property type="entry name" value="DNA_pol_III_delta_C"/>
</dbReference>
<comment type="caution">
    <text evidence="9">The sequence shown here is derived from an EMBL/GenBank/DDBJ whole genome shotgun (WGS) entry which is preliminary data.</text>
</comment>